<dbReference type="PANTHER" id="PTHR44329:SF214">
    <property type="entry name" value="PROTEIN KINASE DOMAIN-CONTAINING PROTEIN"/>
    <property type="match status" value="1"/>
</dbReference>
<organism evidence="2 3">
    <name type="scientific">Paxillus rubicundulus Ve08.2h10</name>
    <dbReference type="NCBI Taxonomy" id="930991"/>
    <lineage>
        <taxon>Eukaryota</taxon>
        <taxon>Fungi</taxon>
        <taxon>Dikarya</taxon>
        <taxon>Basidiomycota</taxon>
        <taxon>Agaricomycotina</taxon>
        <taxon>Agaricomycetes</taxon>
        <taxon>Agaricomycetidae</taxon>
        <taxon>Boletales</taxon>
        <taxon>Paxilineae</taxon>
        <taxon>Paxillaceae</taxon>
        <taxon>Paxillus</taxon>
    </lineage>
</organism>
<dbReference type="InterPro" id="IPR051681">
    <property type="entry name" value="Ser/Thr_Kinases-Pseudokinases"/>
</dbReference>
<name>A0A0D0E6E8_9AGAM</name>
<dbReference type="InterPro" id="IPR011009">
    <property type="entry name" value="Kinase-like_dom_sf"/>
</dbReference>
<accession>A0A0D0E6E8</accession>
<evidence type="ECO:0000259" key="1">
    <source>
        <dbReference type="PROSITE" id="PS50011"/>
    </source>
</evidence>
<dbReference type="InterPro" id="IPR000719">
    <property type="entry name" value="Prot_kinase_dom"/>
</dbReference>
<dbReference type="InParanoid" id="A0A0D0E6E8"/>
<dbReference type="STRING" id="930991.A0A0D0E6E8"/>
<dbReference type="OrthoDB" id="346907at2759"/>
<dbReference type="SUPFAM" id="SSF56112">
    <property type="entry name" value="Protein kinase-like (PK-like)"/>
    <property type="match status" value="1"/>
</dbReference>
<gene>
    <name evidence="2" type="ORF">PAXRUDRAFT_825343</name>
</gene>
<proteinExistence type="predicted"/>
<reference evidence="3" key="2">
    <citation type="submission" date="2015-01" db="EMBL/GenBank/DDBJ databases">
        <title>Evolutionary Origins and Diversification of the Mycorrhizal Mutualists.</title>
        <authorList>
            <consortium name="DOE Joint Genome Institute"/>
            <consortium name="Mycorrhizal Genomics Consortium"/>
            <person name="Kohler A."/>
            <person name="Kuo A."/>
            <person name="Nagy L.G."/>
            <person name="Floudas D."/>
            <person name="Copeland A."/>
            <person name="Barry K.W."/>
            <person name="Cichocki N."/>
            <person name="Veneault-Fourrey C."/>
            <person name="LaButti K."/>
            <person name="Lindquist E.A."/>
            <person name="Lipzen A."/>
            <person name="Lundell T."/>
            <person name="Morin E."/>
            <person name="Murat C."/>
            <person name="Riley R."/>
            <person name="Ohm R."/>
            <person name="Sun H."/>
            <person name="Tunlid A."/>
            <person name="Henrissat B."/>
            <person name="Grigoriev I.V."/>
            <person name="Hibbett D.S."/>
            <person name="Martin F."/>
        </authorList>
    </citation>
    <scope>NUCLEOTIDE SEQUENCE [LARGE SCALE GENOMIC DNA]</scope>
    <source>
        <strain evidence="3">Ve08.2h10</strain>
    </source>
</reference>
<protein>
    <recommendedName>
        <fullName evidence="1">Protein kinase domain-containing protein</fullName>
    </recommendedName>
</protein>
<evidence type="ECO:0000313" key="2">
    <source>
        <dbReference type="EMBL" id="KIK97059.1"/>
    </source>
</evidence>
<evidence type="ECO:0000313" key="3">
    <source>
        <dbReference type="Proteomes" id="UP000054538"/>
    </source>
</evidence>
<dbReference type="PROSITE" id="PS50011">
    <property type="entry name" value="PROTEIN_KINASE_DOM"/>
    <property type="match status" value="1"/>
</dbReference>
<feature type="domain" description="Protein kinase" evidence="1">
    <location>
        <begin position="65"/>
        <end position="336"/>
    </location>
</feature>
<dbReference type="GO" id="GO:0004674">
    <property type="term" value="F:protein serine/threonine kinase activity"/>
    <property type="evidence" value="ECO:0007669"/>
    <property type="project" value="TreeGrafter"/>
</dbReference>
<dbReference type="Proteomes" id="UP000054538">
    <property type="component" value="Unassembled WGS sequence"/>
</dbReference>
<sequence>MTSFITLIHELLQTSPSEQALRANIIAAVVSTPVVEQRGPVRANAIAPLTFSQPPNDVTKYIRERGPYADDTSGGFSDVWKCALAKPGEPKAVVAVKALRLGTKKEEVLQIRGKNLRGEVHIWIRLDHPNVLKLYGIADGFAPLPALVSPWIERGTLTMYLDHAGGEISTEIRVSILVKVGNALHYIHSCPHHVVHGDLTGSNILINDDGEPLISDFGLSSILEEYNETSYFKSGRTAGATRWVAPELLGQHTERPKPSIESDVYSYGCVTLQTLSGQVPFLGIHDMGLYHAKISGNHPQRPTDLPIEDSYWQVIENCLDFTPRNRPELPDIIGFLSRGA</sequence>
<dbReference type="EMBL" id="KN824955">
    <property type="protein sequence ID" value="KIK97059.1"/>
    <property type="molecule type" value="Genomic_DNA"/>
</dbReference>
<reference evidence="2 3" key="1">
    <citation type="submission" date="2014-04" db="EMBL/GenBank/DDBJ databases">
        <authorList>
            <consortium name="DOE Joint Genome Institute"/>
            <person name="Kuo A."/>
            <person name="Kohler A."/>
            <person name="Jargeat P."/>
            <person name="Nagy L.G."/>
            <person name="Floudas D."/>
            <person name="Copeland A."/>
            <person name="Barry K.W."/>
            <person name="Cichocki N."/>
            <person name="Veneault-Fourrey C."/>
            <person name="LaButti K."/>
            <person name="Lindquist E.A."/>
            <person name="Lipzen A."/>
            <person name="Lundell T."/>
            <person name="Morin E."/>
            <person name="Murat C."/>
            <person name="Sun H."/>
            <person name="Tunlid A."/>
            <person name="Henrissat B."/>
            <person name="Grigoriev I.V."/>
            <person name="Hibbett D.S."/>
            <person name="Martin F."/>
            <person name="Nordberg H.P."/>
            <person name="Cantor M.N."/>
            <person name="Hua S.X."/>
        </authorList>
    </citation>
    <scope>NUCLEOTIDE SEQUENCE [LARGE SCALE GENOMIC DNA]</scope>
    <source>
        <strain evidence="2 3">Ve08.2h10</strain>
    </source>
</reference>
<dbReference type="PANTHER" id="PTHR44329">
    <property type="entry name" value="SERINE/THREONINE-PROTEIN KINASE TNNI3K-RELATED"/>
    <property type="match status" value="1"/>
</dbReference>
<dbReference type="Gene3D" id="1.10.510.10">
    <property type="entry name" value="Transferase(Phosphotransferase) domain 1"/>
    <property type="match status" value="1"/>
</dbReference>
<dbReference type="InterPro" id="IPR008266">
    <property type="entry name" value="Tyr_kinase_AS"/>
</dbReference>
<dbReference type="HOGENOM" id="CLU_000288_7_18_1"/>
<dbReference type="GO" id="GO:0005524">
    <property type="term" value="F:ATP binding"/>
    <property type="evidence" value="ECO:0007669"/>
    <property type="project" value="InterPro"/>
</dbReference>
<dbReference type="Pfam" id="PF07714">
    <property type="entry name" value="PK_Tyr_Ser-Thr"/>
    <property type="match status" value="1"/>
</dbReference>
<dbReference type="PROSITE" id="PS00109">
    <property type="entry name" value="PROTEIN_KINASE_TYR"/>
    <property type="match status" value="1"/>
</dbReference>
<dbReference type="AlphaFoldDB" id="A0A0D0E6E8"/>
<dbReference type="InterPro" id="IPR001245">
    <property type="entry name" value="Ser-Thr/Tyr_kinase_cat_dom"/>
</dbReference>
<keyword evidence="3" id="KW-1185">Reference proteome</keyword>